<dbReference type="OrthoDB" id="2662268at2759"/>
<dbReference type="GeneID" id="59343475"/>
<gene>
    <name evidence="1" type="ORF">MIND_00413800</name>
</gene>
<dbReference type="EMBL" id="JACAZF010000004">
    <property type="protein sequence ID" value="KAF7306232.1"/>
    <property type="molecule type" value="Genomic_DNA"/>
</dbReference>
<keyword evidence="2" id="KW-1185">Reference proteome</keyword>
<sequence length="171" mass="19211">MPFISQTKRRVPFNPYQPSEWRVQNATNHLMQPSISFDYIGAAAAGQGVSMYDIRLQGNATQLKAANDLVLASSGLTRITFRIIWSGYEHVEWCRTINVVSETGVPITRLGLAIQVASSFAHWTEKAQYVKPTSSDWMVSPACVQFRHMYLVSLVNTFENVWQADVALDVV</sequence>
<dbReference type="RefSeq" id="XP_037221251.1">
    <property type="nucleotide sequence ID" value="XM_037360959.1"/>
</dbReference>
<organism evidence="1 2">
    <name type="scientific">Mycena indigotica</name>
    <dbReference type="NCBI Taxonomy" id="2126181"/>
    <lineage>
        <taxon>Eukaryota</taxon>
        <taxon>Fungi</taxon>
        <taxon>Dikarya</taxon>
        <taxon>Basidiomycota</taxon>
        <taxon>Agaricomycotina</taxon>
        <taxon>Agaricomycetes</taxon>
        <taxon>Agaricomycetidae</taxon>
        <taxon>Agaricales</taxon>
        <taxon>Marasmiineae</taxon>
        <taxon>Mycenaceae</taxon>
        <taxon>Mycena</taxon>
    </lineage>
</organism>
<dbReference type="Proteomes" id="UP000636479">
    <property type="component" value="Unassembled WGS sequence"/>
</dbReference>
<proteinExistence type="predicted"/>
<accession>A0A8H6SWR2</accession>
<reference evidence="1" key="1">
    <citation type="submission" date="2020-05" db="EMBL/GenBank/DDBJ databases">
        <title>Mycena genomes resolve the evolution of fungal bioluminescence.</title>
        <authorList>
            <person name="Tsai I.J."/>
        </authorList>
    </citation>
    <scope>NUCLEOTIDE SEQUENCE</scope>
    <source>
        <strain evidence="1">171206Taipei</strain>
    </source>
</reference>
<dbReference type="AlphaFoldDB" id="A0A8H6SWR2"/>
<comment type="caution">
    <text evidence="1">The sequence shown here is derived from an EMBL/GenBank/DDBJ whole genome shotgun (WGS) entry which is preliminary data.</text>
</comment>
<protein>
    <submittedName>
        <fullName evidence="1">Uncharacterized protein</fullName>
    </submittedName>
</protein>
<evidence type="ECO:0000313" key="1">
    <source>
        <dbReference type="EMBL" id="KAF7306232.1"/>
    </source>
</evidence>
<evidence type="ECO:0000313" key="2">
    <source>
        <dbReference type="Proteomes" id="UP000636479"/>
    </source>
</evidence>
<name>A0A8H6SWR2_9AGAR</name>